<feature type="domain" description="Peptidase S33 tripeptidyl aminopeptidase-like C-terminal" evidence="5">
    <location>
        <begin position="600"/>
        <end position="700"/>
    </location>
</feature>
<dbReference type="Pfam" id="PF00561">
    <property type="entry name" value="Abhydrolase_1"/>
    <property type="match status" value="1"/>
</dbReference>
<keyword evidence="3" id="KW-1133">Transmembrane helix</keyword>
<evidence type="ECO:0000259" key="4">
    <source>
        <dbReference type="Pfam" id="PF00561"/>
    </source>
</evidence>
<accession>A0A0F8UHL3</accession>
<name>A0A0F8UHL3_9EURO</name>
<dbReference type="InterPro" id="IPR013595">
    <property type="entry name" value="Pept_S33_TAP-like_C"/>
</dbReference>
<keyword evidence="7" id="KW-1185">Reference proteome</keyword>
<keyword evidence="3" id="KW-0472">Membrane</keyword>
<feature type="transmembrane region" description="Helical" evidence="3">
    <location>
        <begin position="20"/>
        <end position="37"/>
    </location>
</feature>
<gene>
    <name evidence="6" type="ORF">ARAM_001407</name>
</gene>
<evidence type="ECO:0000313" key="6">
    <source>
        <dbReference type="EMBL" id="KKK19159.1"/>
    </source>
</evidence>
<sequence>MAENLPSSSRDADFRRFKTYAAITFLVAAPVLIALPPRKLDHLTVLLGTAFCVSANHLTRERTGRSILDRIESRVAAHSTHSPIPGFTIADLPSERAQEIQAKLRATRDAQIRDGSVVGEEWERLKARQLQDQGVVERVWMGGETAGWKERRLREEQRALDEGKGLHAASVPSFDWSRVNPSQDLEYHDCYEGFQCTRLLVPLDWQNASSARIAIAVIRLPATVAADDPSHGGSLMLNPGGPGGSGVDFALRVGRTVQRNLEGERHYEILSFDPRGVRLSEPHLDCFASSAEQSIWGLGQRIAGGIGVDGGSARFLSYHWAGAEALVKLCEGKGSSAKARQYVSTTYAARDMLHLVDKIDEEKEKEKEKKKKKVGQGFDGADVNAQAPLRETRAPDESKLQYLGASYGTYLGQVFASMYPHRVGRMMLDSVVDGNDWRDSLFYSSLNDTDNALQSFYRNCYTKQSACSLWQPEDTSPLNITARVNSLLEELDIRPARSIGAGTASLITGDDIRAQIFNSLYSPLVHFPELANLLQDLLDKKPISLPSTTTCPSSPGLPDDDSRGLRLEALASISCPDGPALLGKPLSEFEDYFTSLNAQSVFGAPWSLFKLTCWQWPWRSPWRFEGAWNASLPILFVGNRFDPVTPFGNARTVAERYEGSAVLMHESVGHGGLFPGSRCMWEYARAYLGHGALPIAGTICPADCEPFDGGCSSDSRALRR</sequence>
<dbReference type="Proteomes" id="UP000034291">
    <property type="component" value="Unassembled WGS sequence"/>
</dbReference>
<reference evidence="6 7" key="1">
    <citation type="submission" date="2015-02" db="EMBL/GenBank/DDBJ databases">
        <title>Draft Genome Sequences of Two Closely-Related Aflatoxigenic Aspergillus Species Obtained from the Cote d'Ivoire.</title>
        <authorList>
            <person name="Moore G.G."/>
            <person name="Beltz S.B."/>
            <person name="Mack B.M."/>
        </authorList>
    </citation>
    <scope>NUCLEOTIDE SEQUENCE [LARGE SCALE GENOMIC DNA]</scope>
    <source>
        <strain evidence="6 7">SRRC1468</strain>
    </source>
</reference>
<dbReference type="InterPro" id="IPR029058">
    <property type="entry name" value="AB_hydrolase_fold"/>
</dbReference>
<dbReference type="Pfam" id="PF08386">
    <property type="entry name" value="Abhydrolase_4"/>
    <property type="match status" value="1"/>
</dbReference>
<dbReference type="SUPFAM" id="SSF53474">
    <property type="entry name" value="alpha/beta-Hydrolases"/>
    <property type="match status" value="1"/>
</dbReference>
<dbReference type="OrthoDB" id="425534at2759"/>
<dbReference type="PANTHER" id="PTHR43248">
    <property type="entry name" value="2-SUCCINYL-6-HYDROXY-2,4-CYCLOHEXADIENE-1-CARBOXYLATE SYNTHASE"/>
    <property type="match status" value="1"/>
</dbReference>
<evidence type="ECO:0000259" key="5">
    <source>
        <dbReference type="Pfam" id="PF08386"/>
    </source>
</evidence>
<evidence type="ECO:0008006" key="8">
    <source>
        <dbReference type="Google" id="ProtNLM"/>
    </source>
</evidence>
<evidence type="ECO:0000313" key="7">
    <source>
        <dbReference type="Proteomes" id="UP000034291"/>
    </source>
</evidence>
<keyword evidence="2" id="KW-0378">Hydrolase</keyword>
<comment type="similarity">
    <text evidence="1">Belongs to the peptidase S33 family.</text>
</comment>
<evidence type="ECO:0000256" key="3">
    <source>
        <dbReference type="SAM" id="Phobius"/>
    </source>
</evidence>
<evidence type="ECO:0000256" key="1">
    <source>
        <dbReference type="ARBA" id="ARBA00010088"/>
    </source>
</evidence>
<dbReference type="AlphaFoldDB" id="A0A0F8UHL3"/>
<comment type="caution">
    <text evidence="6">The sequence shown here is derived from an EMBL/GenBank/DDBJ whole genome shotgun (WGS) entry which is preliminary data.</text>
</comment>
<keyword evidence="3" id="KW-0812">Transmembrane</keyword>
<dbReference type="InterPro" id="IPR051601">
    <property type="entry name" value="Serine_prot/Carboxylest_S33"/>
</dbReference>
<dbReference type="Gene3D" id="3.40.50.1820">
    <property type="entry name" value="alpha/beta hydrolase"/>
    <property type="match status" value="1"/>
</dbReference>
<dbReference type="InterPro" id="IPR000073">
    <property type="entry name" value="AB_hydrolase_1"/>
</dbReference>
<feature type="domain" description="AB hydrolase-1" evidence="4">
    <location>
        <begin position="235"/>
        <end position="456"/>
    </location>
</feature>
<dbReference type="GO" id="GO:0016787">
    <property type="term" value="F:hydrolase activity"/>
    <property type="evidence" value="ECO:0007669"/>
    <property type="project" value="UniProtKB-KW"/>
</dbReference>
<protein>
    <recommendedName>
        <fullName evidence="8">Peptidase S33 tripeptidyl aminopeptidase-like C-terminal domain-containing protein</fullName>
    </recommendedName>
</protein>
<proteinExistence type="inferred from homology"/>
<organism evidence="6 7">
    <name type="scientific">Aspergillus rambellii</name>
    <dbReference type="NCBI Taxonomy" id="308745"/>
    <lineage>
        <taxon>Eukaryota</taxon>
        <taxon>Fungi</taxon>
        <taxon>Dikarya</taxon>
        <taxon>Ascomycota</taxon>
        <taxon>Pezizomycotina</taxon>
        <taxon>Eurotiomycetes</taxon>
        <taxon>Eurotiomycetidae</taxon>
        <taxon>Eurotiales</taxon>
        <taxon>Aspergillaceae</taxon>
        <taxon>Aspergillus</taxon>
        <taxon>Aspergillus subgen. Nidulantes</taxon>
    </lineage>
</organism>
<evidence type="ECO:0000256" key="2">
    <source>
        <dbReference type="ARBA" id="ARBA00022801"/>
    </source>
</evidence>
<dbReference type="PANTHER" id="PTHR43248:SF25">
    <property type="entry name" value="AB HYDROLASE-1 DOMAIN-CONTAINING PROTEIN-RELATED"/>
    <property type="match status" value="1"/>
</dbReference>
<dbReference type="EMBL" id="JZBS01002326">
    <property type="protein sequence ID" value="KKK19159.1"/>
    <property type="molecule type" value="Genomic_DNA"/>
</dbReference>